<evidence type="ECO:0000313" key="2">
    <source>
        <dbReference type="EMBL" id="KAK7945649.1"/>
    </source>
</evidence>
<gene>
    <name evidence="2" type="ORF">WMY93_001377</name>
</gene>
<accession>A0AAW0QGY9</accession>
<feature type="region of interest" description="Disordered" evidence="1">
    <location>
        <begin position="1"/>
        <end position="105"/>
    </location>
</feature>
<sequence length="105" mass="11727">MVIPTPLKVKGAGGGDRTLPDDLLAAHRHRDSPAHIGTQSLTENSQGGGQQVVQWSPVLKQHFSKAQGEQRERGDKERAETEKEERGRDKSDRQIDRVRKGEHKV</sequence>
<reference evidence="3" key="1">
    <citation type="submission" date="2024-04" db="EMBL/GenBank/DDBJ databases">
        <title>Salinicola lusitanus LLJ914,a marine bacterium isolated from the Okinawa Trough.</title>
        <authorList>
            <person name="Li J."/>
        </authorList>
    </citation>
    <scope>NUCLEOTIDE SEQUENCE [LARGE SCALE GENOMIC DNA]</scope>
</reference>
<feature type="compositionally biased region" description="Basic and acidic residues" evidence="1">
    <location>
        <begin position="68"/>
        <end position="105"/>
    </location>
</feature>
<protein>
    <submittedName>
        <fullName evidence="2">Uncharacterized protein</fullName>
    </submittedName>
</protein>
<organism evidence="2 3">
    <name type="scientific">Mugilogobius chulae</name>
    <name type="common">yellowstripe goby</name>
    <dbReference type="NCBI Taxonomy" id="88201"/>
    <lineage>
        <taxon>Eukaryota</taxon>
        <taxon>Metazoa</taxon>
        <taxon>Chordata</taxon>
        <taxon>Craniata</taxon>
        <taxon>Vertebrata</taxon>
        <taxon>Euteleostomi</taxon>
        <taxon>Actinopterygii</taxon>
        <taxon>Neopterygii</taxon>
        <taxon>Teleostei</taxon>
        <taxon>Neoteleostei</taxon>
        <taxon>Acanthomorphata</taxon>
        <taxon>Gobiaria</taxon>
        <taxon>Gobiiformes</taxon>
        <taxon>Gobioidei</taxon>
        <taxon>Gobiidae</taxon>
        <taxon>Gobionellinae</taxon>
        <taxon>Mugilogobius</taxon>
    </lineage>
</organism>
<proteinExistence type="predicted"/>
<dbReference type="EMBL" id="JBBPFD010000001">
    <property type="protein sequence ID" value="KAK7945649.1"/>
    <property type="molecule type" value="Genomic_DNA"/>
</dbReference>
<evidence type="ECO:0000256" key="1">
    <source>
        <dbReference type="SAM" id="MobiDB-lite"/>
    </source>
</evidence>
<evidence type="ECO:0000313" key="3">
    <source>
        <dbReference type="Proteomes" id="UP001460270"/>
    </source>
</evidence>
<name>A0AAW0QGY9_9GOBI</name>
<comment type="caution">
    <text evidence="2">The sequence shown here is derived from an EMBL/GenBank/DDBJ whole genome shotgun (WGS) entry which is preliminary data.</text>
</comment>
<keyword evidence="3" id="KW-1185">Reference proteome</keyword>
<dbReference type="Proteomes" id="UP001460270">
    <property type="component" value="Unassembled WGS sequence"/>
</dbReference>
<dbReference type="AlphaFoldDB" id="A0AAW0QGY9"/>